<dbReference type="Proteomes" id="UP000076722">
    <property type="component" value="Unassembled WGS sequence"/>
</dbReference>
<evidence type="ECO:0000259" key="1">
    <source>
        <dbReference type="PROSITE" id="PS50181"/>
    </source>
</evidence>
<feature type="domain" description="F-box" evidence="1">
    <location>
        <begin position="3"/>
        <end position="50"/>
    </location>
</feature>
<organism evidence="2 3">
    <name type="scientific">Sistotremastrum niveocremeum HHB9708</name>
    <dbReference type="NCBI Taxonomy" id="1314777"/>
    <lineage>
        <taxon>Eukaryota</taxon>
        <taxon>Fungi</taxon>
        <taxon>Dikarya</taxon>
        <taxon>Basidiomycota</taxon>
        <taxon>Agaricomycotina</taxon>
        <taxon>Agaricomycetes</taxon>
        <taxon>Sistotremastrales</taxon>
        <taxon>Sistotremastraceae</taxon>
        <taxon>Sertulicium</taxon>
        <taxon>Sertulicium niveocremeum</taxon>
    </lineage>
</organism>
<dbReference type="PROSITE" id="PS50181">
    <property type="entry name" value="FBOX"/>
    <property type="match status" value="1"/>
</dbReference>
<reference evidence="2 3" key="1">
    <citation type="journal article" date="2016" name="Mol. Biol. Evol.">
        <title>Comparative Genomics of Early-Diverging Mushroom-Forming Fungi Provides Insights into the Origins of Lignocellulose Decay Capabilities.</title>
        <authorList>
            <person name="Nagy L.G."/>
            <person name="Riley R."/>
            <person name="Tritt A."/>
            <person name="Adam C."/>
            <person name="Daum C."/>
            <person name="Floudas D."/>
            <person name="Sun H."/>
            <person name="Yadav J.S."/>
            <person name="Pangilinan J."/>
            <person name="Larsson K.H."/>
            <person name="Matsuura K."/>
            <person name="Barry K."/>
            <person name="Labutti K."/>
            <person name="Kuo R."/>
            <person name="Ohm R.A."/>
            <person name="Bhattacharya S.S."/>
            <person name="Shirouzu T."/>
            <person name="Yoshinaga Y."/>
            <person name="Martin F.M."/>
            <person name="Grigoriev I.V."/>
            <person name="Hibbett D.S."/>
        </authorList>
    </citation>
    <scope>NUCLEOTIDE SEQUENCE [LARGE SCALE GENOMIC DNA]</scope>
    <source>
        <strain evidence="2 3">HHB9708</strain>
    </source>
</reference>
<dbReference type="EMBL" id="KV419427">
    <property type="protein sequence ID" value="KZS89451.1"/>
    <property type="molecule type" value="Genomic_DNA"/>
</dbReference>
<sequence length="497" mass="55289">MTAPNLDSLAVELVVEILKGVDIQTITSVALTSNRFHHIAKNERKLWTDACDILDLPLQTGETLATTPTHSFLSLAIRALLIQKRLQNSGSQPPSFRELNARASNSLQRLLPGGQWMLFRENSSLYLLNIRDVTMNPRFDPIFVAPTNCAIDTYTFEALGIREMRLAVGLAQFTESGQHQLAIIHIHFPLQQSPDSVPAEERPQVMSLKFYALPASPQSVSLSRPLVSVLCASAYDNNNFHGLIFDCETGAGLRLKARPPAAEVEARMGTKWYWLDFCIHPTLRKLVLRCIIDPHGITTLERTVVLLADIPRLSNPLHVEPNTTVPSIFETIESLHFTHIHLEKHHSPANFPLPGRYVPITEYAAHNSHELVSLCLDTERGIDGAGELVALSVKEQGIPGSPSILCSKNLHHNPLGFRLISNYQTVVTYIDHAHTMVSSLKIPFPPELMQDTLNSNYCSVLEVDTIQGLILLGVRAYVPIDGPLGHRMVSSTWLIQY</sequence>
<keyword evidence="3" id="KW-1185">Reference proteome</keyword>
<protein>
    <recommendedName>
        <fullName evidence="1">F-box domain-containing protein</fullName>
    </recommendedName>
</protein>
<dbReference type="SUPFAM" id="SSF81383">
    <property type="entry name" value="F-box domain"/>
    <property type="match status" value="1"/>
</dbReference>
<dbReference type="AlphaFoldDB" id="A0A164Q9F9"/>
<evidence type="ECO:0000313" key="2">
    <source>
        <dbReference type="EMBL" id="KZS89451.1"/>
    </source>
</evidence>
<accession>A0A164Q9F9</accession>
<proteinExistence type="predicted"/>
<name>A0A164Q9F9_9AGAM</name>
<dbReference type="InterPro" id="IPR036047">
    <property type="entry name" value="F-box-like_dom_sf"/>
</dbReference>
<gene>
    <name evidence="2" type="ORF">SISNIDRAFT_458646</name>
</gene>
<dbReference type="InterPro" id="IPR001810">
    <property type="entry name" value="F-box_dom"/>
</dbReference>
<evidence type="ECO:0000313" key="3">
    <source>
        <dbReference type="Proteomes" id="UP000076722"/>
    </source>
</evidence>